<protein>
    <submittedName>
        <fullName evidence="1">Uncharacterized protein</fullName>
    </submittedName>
</protein>
<organism evidence="1">
    <name type="scientific">marine sediment metagenome</name>
    <dbReference type="NCBI Taxonomy" id="412755"/>
    <lineage>
        <taxon>unclassified sequences</taxon>
        <taxon>metagenomes</taxon>
        <taxon>ecological metagenomes</taxon>
    </lineage>
</organism>
<accession>X1S9J8</accession>
<dbReference type="EMBL" id="BARW01020259">
    <property type="protein sequence ID" value="GAI89717.1"/>
    <property type="molecule type" value="Genomic_DNA"/>
</dbReference>
<sequence length="42" mass="4935">VIREGFPHLTPAAFVHVYCENMKYQSMDDVTRIEFEYPEAIS</sequence>
<name>X1S9J8_9ZZZZ</name>
<evidence type="ECO:0000313" key="1">
    <source>
        <dbReference type="EMBL" id="GAI89717.1"/>
    </source>
</evidence>
<gene>
    <name evidence="1" type="ORF">S12H4_34263</name>
</gene>
<feature type="non-terminal residue" evidence="1">
    <location>
        <position position="1"/>
    </location>
</feature>
<dbReference type="AlphaFoldDB" id="X1S9J8"/>
<reference evidence="1" key="1">
    <citation type="journal article" date="2014" name="Front. Microbiol.">
        <title>High frequency of phylogenetically diverse reductive dehalogenase-homologous genes in deep subseafloor sedimentary metagenomes.</title>
        <authorList>
            <person name="Kawai M."/>
            <person name="Futagami T."/>
            <person name="Toyoda A."/>
            <person name="Takaki Y."/>
            <person name="Nishi S."/>
            <person name="Hori S."/>
            <person name="Arai W."/>
            <person name="Tsubouchi T."/>
            <person name="Morono Y."/>
            <person name="Uchiyama I."/>
            <person name="Ito T."/>
            <person name="Fujiyama A."/>
            <person name="Inagaki F."/>
            <person name="Takami H."/>
        </authorList>
    </citation>
    <scope>NUCLEOTIDE SEQUENCE</scope>
    <source>
        <strain evidence="1">Expedition CK06-06</strain>
    </source>
</reference>
<proteinExistence type="predicted"/>
<comment type="caution">
    <text evidence="1">The sequence shown here is derived from an EMBL/GenBank/DDBJ whole genome shotgun (WGS) entry which is preliminary data.</text>
</comment>